<keyword evidence="2" id="KW-0812">Transmembrane</keyword>
<feature type="compositionally biased region" description="Basic and acidic residues" evidence="1">
    <location>
        <begin position="260"/>
        <end position="269"/>
    </location>
</feature>
<feature type="compositionally biased region" description="Polar residues" evidence="1">
    <location>
        <begin position="622"/>
        <end position="635"/>
    </location>
</feature>
<accession>A0A2H6K7D1</accession>
<proteinExistence type="predicted"/>
<dbReference type="AlphaFoldDB" id="A0A2H6K7D1"/>
<dbReference type="GeneID" id="39872670"/>
<keyword evidence="2" id="KW-0472">Membrane</keyword>
<gene>
    <name evidence="3" type="ORF">BOVATA_003930</name>
</gene>
<feature type="region of interest" description="Disordered" evidence="1">
    <location>
        <begin position="226"/>
        <end position="269"/>
    </location>
</feature>
<feature type="transmembrane region" description="Helical" evidence="2">
    <location>
        <begin position="21"/>
        <end position="39"/>
    </location>
</feature>
<dbReference type="GO" id="GO:0005840">
    <property type="term" value="C:ribosome"/>
    <property type="evidence" value="ECO:0007669"/>
    <property type="project" value="UniProtKB-KW"/>
</dbReference>
<feature type="compositionally biased region" description="Basic and acidic residues" evidence="1">
    <location>
        <begin position="230"/>
        <end position="242"/>
    </location>
</feature>
<feature type="region of interest" description="Disordered" evidence="1">
    <location>
        <begin position="599"/>
        <end position="644"/>
    </location>
</feature>
<protein>
    <submittedName>
        <fullName evidence="3">30S ribosomal protein S1</fullName>
    </submittedName>
</protein>
<dbReference type="InterPro" id="IPR012340">
    <property type="entry name" value="NA-bd_OB-fold"/>
</dbReference>
<feature type="compositionally biased region" description="Low complexity" evidence="1">
    <location>
        <begin position="246"/>
        <end position="257"/>
    </location>
</feature>
<sequence>MTSRLLYTNQAGGKTWRAIQLVVLMLIGYCALVAVAMGISESAVINPHASASAKTRKVARTNISAAYIRHTDSEITQIHCGTGNMRVRKLRMMDDFSRDDYGYNGYMGMSRRFPTRGEKRRTGKLEQQFRQLRPESRPWVTEDFGGIPKLPLRTPIEIGRDPVVDEFLEMRKRQVPHSLLKDYYMQRVDGHDEEEGSGEHSRRIFRHSYDDYYLYLLGEGIMPQLESDDENRRDGEFDHDVDGAADTEYTGETTTDTSNDFERESDQQLTRNEEYIKMAREREGSYSHKDKIFQLFLAAMKDYERANVNVIPQDIPENLEIIDPNLEDYFLTDCYGSPIFIAKWNYEYLKGREGLEGKALIDYDNMWYERIDKLNSHYDHLHTDDTPGDVLKSYFVDADASDIPIRRSKSGPRKPPRVVIGGKRLNMKWSEHLSSSILELLAKNSLKRRAPRNEQERKTRMLDFKADIFNACVNVSMNRLVHERGLRQDEENRLKYIQHLHDRRKVQNDRLGYQPNTPYWIWEEFWKDRSSILQDTMVEILRSVRSVEPDADVAELTKGTVEHIKSPKLQGNRFEVPMLLDPDSSPKVDRLEAYLKRFGSRGDDSTSPPSEASTASPEGSTNSKDTAAEANSGSGPRQPDEIDGLPLPKPLGYYFRDVLSFDKFEEAYEKFNMECFGTKDYGVRVGQLIKGTVEDVKPKRLLVDIHTSKLAVMRLIDHFRSPQDVPSGGFTSVFRKGDVMYFEVISKHGNDINVSTRRVQEMYKHRDIYRKHFKREIFKVRAIQRYNSGLLVQYQGDDVEDIEGYQMPDEPRLLENLAFIPYRELDRTHRSEVQRIRLGIVGKVLPVFIADWTVCDGVPLVSNIEALRRLPLGQIKPGDIIRAKRCMYGKDAVWVHFGHTIGTLSVMDMSKEDYAKHVRGDTDSIVAAVRDVHLLAGSMELYTKGVKTSGVGIAVNEWKERMRLDPDPVKSFNDAVAARMPDILKTSVPGTVDPTKVKLNPIHNVPNRRITLASTPSLPPGKTEAGISTFEPIRWDFSPTASKHKDEEELKHEYNTFNWQVLTVDGWVDLTPAEQRLYNRARFQHDEVVYYQHNGRSYRADLLDMVRQNLTDLVEQPLKNDCYVALNEKEMRAVHGINLPNSDPGLM</sequence>
<keyword evidence="2" id="KW-1133">Transmembrane helix</keyword>
<dbReference type="RefSeq" id="XP_028865143.1">
    <property type="nucleotide sequence ID" value="XM_029009310.1"/>
</dbReference>
<keyword evidence="3" id="KW-0689">Ribosomal protein</keyword>
<comment type="caution">
    <text evidence="3">The sequence shown here is derived from an EMBL/GenBank/DDBJ whole genome shotgun (WGS) entry which is preliminary data.</text>
</comment>
<name>A0A2H6K7D1_9APIC</name>
<evidence type="ECO:0000256" key="2">
    <source>
        <dbReference type="SAM" id="Phobius"/>
    </source>
</evidence>
<dbReference type="Gene3D" id="2.40.50.140">
    <property type="entry name" value="Nucleic acid-binding proteins"/>
    <property type="match status" value="1"/>
</dbReference>
<evidence type="ECO:0000313" key="3">
    <source>
        <dbReference type="EMBL" id="GBE58900.1"/>
    </source>
</evidence>
<dbReference type="EMBL" id="BDSA01000001">
    <property type="protein sequence ID" value="GBE58900.1"/>
    <property type="molecule type" value="Genomic_DNA"/>
</dbReference>
<dbReference type="OrthoDB" id="364669at2759"/>
<evidence type="ECO:0000313" key="4">
    <source>
        <dbReference type="Proteomes" id="UP000236319"/>
    </source>
</evidence>
<dbReference type="SUPFAM" id="SSF50249">
    <property type="entry name" value="Nucleic acid-binding proteins"/>
    <property type="match status" value="1"/>
</dbReference>
<dbReference type="VEuPathDB" id="PiroplasmaDB:BOVATA_003930"/>
<reference evidence="3 4" key="1">
    <citation type="journal article" date="2017" name="BMC Genomics">
        <title>Whole-genome assembly of Babesia ovata and comparative genomics between closely related pathogens.</title>
        <authorList>
            <person name="Yamagishi J."/>
            <person name="Asada M."/>
            <person name="Hakimi H."/>
            <person name="Tanaka T.Q."/>
            <person name="Sugimoto C."/>
            <person name="Kawazu S."/>
        </authorList>
    </citation>
    <scope>NUCLEOTIDE SEQUENCE [LARGE SCALE GENOMIC DNA]</scope>
    <source>
        <strain evidence="3 4">Miyake</strain>
    </source>
</reference>
<organism evidence="3 4">
    <name type="scientific">Babesia ovata</name>
    <dbReference type="NCBI Taxonomy" id="189622"/>
    <lineage>
        <taxon>Eukaryota</taxon>
        <taxon>Sar</taxon>
        <taxon>Alveolata</taxon>
        <taxon>Apicomplexa</taxon>
        <taxon>Aconoidasida</taxon>
        <taxon>Piroplasmida</taxon>
        <taxon>Babesiidae</taxon>
        <taxon>Babesia</taxon>
    </lineage>
</organism>
<evidence type="ECO:0000256" key="1">
    <source>
        <dbReference type="SAM" id="MobiDB-lite"/>
    </source>
</evidence>
<keyword evidence="3" id="KW-0687">Ribonucleoprotein</keyword>
<dbReference type="Proteomes" id="UP000236319">
    <property type="component" value="Unassembled WGS sequence"/>
</dbReference>
<keyword evidence="4" id="KW-1185">Reference proteome</keyword>
<feature type="compositionally biased region" description="Low complexity" evidence="1">
    <location>
        <begin position="605"/>
        <end position="621"/>
    </location>
</feature>